<comment type="similarity">
    <text evidence="2">Belongs to the dTDP-4-dehydrorhamnose reductase family. MAT2B subfamily.</text>
</comment>
<evidence type="ECO:0000313" key="8">
    <source>
        <dbReference type="EMBL" id="PNF25855.1"/>
    </source>
</evidence>
<dbReference type="AlphaFoldDB" id="A0A2J7QB96"/>
<evidence type="ECO:0000256" key="1">
    <source>
        <dbReference type="ARBA" id="ARBA00005224"/>
    </source>
</evidence>
<proteinExistence type="inferred from homology"/>
<evidence type="ECO:0000256" key="4">
    <source>
        <dbReference type="ARBA" id="ARBA00029977"/>
    </source>
</evidence>
<evidence type="ECO:0000256" key="2">
    <source>
        <dbReference type="ARBA" id="ARBA00008656"/>
    </source>
</evidence>
<dbReference type="GO" id="GO:0048269">
    <property type="term" value="C:methionine adenosyltransferase complex"/>
    <property type="evidence" value="ECO:0007669"/>
    <property type="project" value="TreeGrafter"/>
</dbReference>
<evidence type="ECO:0000256" key="3">
    <source>
        <dbReference type="ARBA" id="ARBA00021596"/>
    </source>
</evidence>
<comment type="subunit">
    <text evidence="6">Heterotrimer; composed of a catalytic MAT2A homodimer that binds one regulatory MAT2B chain. Heterohexamer; composed of a central, catalytic MAT2A homotetramer flanked on either side by a regulatory MAT2B chain. NADP binding increases the affinity for MAT2A.</text>
</comment>
<dbReference type="Pfam" id="PF04321">
    <property type="entry name" value="RmlD_sub_bind"/>
    <property type="match status" value="1"/>
</dbReference>
<dbReference type="Gene3D" id="3.40.50.720">
    <property type="entry name" value="NAD(P)-binding Rossmann-like Domain"/>
    <property type="match status" value="1"/>
</dbReference>
<dbReference type="UniPathway" id="UPA00315">
    <property type="reaction ID" value="UER00080"/>
</dbReference>
<dbReference type="InterPro" id="IPR005913">
    <property type="entry name" value="dTDP_dehydrorham_reduct"/>
</dbReference>
<sequence>MATRDKHLFLTGASGLLGRAIYKKFITEGWVIYGTAYTRVAEGLHKLDLTDENEVKKAVIQFKPSFLIHCAAQRFPEKVDLDPEGAENININASRYLAQVVDCIQVPMLYISTDYVFDGKSPPYAVDAVPNPLNLYGKTKLNGEEVTLAFGKGNIVLRVPVLYGPVEYVAESAVTVLLNSLLQTDKPCKISNYELRRPSHVDDIADICLQMAMKRLEDENICGIFHWCGKEVFTKYGMLVQIARVFHLPYSHVTPDSNLPSATTPTPRPYDTTLDTSRLEQLGIGYHTPFNVGIKSALQSWIR</sequence>
<comment type="pathway">
    <text evidence="1">Amino-acid biosynthesis; S-adenosyl-L-methionine biosynthesis; S-adenosyl-L-methionine from L-methionine: step 1/1.</text>
</comment>
<dbReference type="PANTHER" id="PTHR10491:SF4">
    <property type="entry name" value="METHIONINE ADENOSYLTRANSFERASE 2 SUBUNIT BETA"/>
    <property type="match status" value="1"/>
</dbReference>
<reference evidence="8 9" key="1">
    <citation type="submission" date="2017-12" db="EMBL/GenBank/DDBJ databases">
        <title>Hemimetabolous genomes reveal molecular basis of termite eusociality.</title>
        <authorList>
            <person name="Harrison M.C."/>
            <person name="Jongepier E."/>
            <person name="Robertson H.M."/>
            <person name="Arning N."/>
            <person name="Bitard-Feildel T."/>
            <person name="Chao H."/>
            <person name="Childers C.P."/>
            <person name="Dinh H."/>
            <person name="Doddapaneni H."/>
            <person name="Dugan S."/>
            <person name="Gowin J."/>
            <person name="Greiner C."/>
            <person name="Han Y."/>
            <person name="Hu H."/>
            <person name="Hughes D.S.T."/>
            <person name="Huylmans A.-K."/>
            <person name="Kemena C."/>
            <person name="Kremer L.P.M."/>
            <person name="Lee S.L."/>
            <person name="Lopez-Ezquerra A."/>
            <person name="Mallet L."/>
            <person name="Monroy-Kuhn J.M."/>
            <person name="Moser A."/>
            <person name="Murali S.C."/>
            <person name="Muzny D.M."/>
            <person name="Otani S."/>
            <person name="Piulachs M.-D."/>
            <person name="Poelchau M."/>
            <person name="Qu J."/>
            <person name="Schaub F."/>
            <person name="Wada-Katsumata A."/>
            <person name="Worley K.C."/>
            <person name="Xie Q."/>
            <person name="Ylla G."/>
            <person name="Poulsen M."/>
            <person name="Gibbs R.A."/>
            <person name="Schal C."/>
            <person name="Richards S."/>
            <person name="Belles X."/>
            <person name="Korb J."/>
            <person name="Bornberg-Bauer E."/>
        </authorList>
    </citation>
    <scope>NUCLEOTIDE SEQUENCE [LARGE SCALE GENOMIC DNA]</scope>
    <source>
        <tissue evidence="8">Whole body</tissue>
    </source>
</reference>
<dbReference type="CDD" id="cd05254">
    <property type="entry name" value="dTDP_HR_like_SDR_e"/>
    <property type="match status" value="1"/>
</dbReference>
<gene>
    <name evidence="8" type="ORF">B7P43_G11132</name>
</gene>
<dbReference type="InterPro" id="IPR029903">
    <property type="entry name" value="RmlD-like-bd"/>
</dbReference>
<comment type="caution">
    <text evidence="8">The sequence shown here is derived from an EMBL/GenBank/DDBJ whole genome shotgun (WGS) entry which is preliminary data.</text>
</comment>
<feature type="domain" description="RmlD-like substrate binding" evidence="7">
    <location>
        <begin position="7"/>
        <end position="299"/>
    </location>
</feature>
<evidence type="ECO:0000313" key="9">
    <source>
        <dbReference type="Proteomes" id="UP000235965"/>
    </source>
</evidence>
<dbReference type="FunFam" id="3.40.50.720:FF:000357">
    <property type="entry name" value="Methionine adenosyltransferase 2 subunit beta"/>
    <property type="match status" value="1"/>
</dbReference>
<accession>A0A2J7QB96</accession>
<dbReference type="STRING" id="105785.A0A2J7QB96"/>
<dbReference type="EMBL" id="NEVH01016301">
    <property type="protein sequence ID" value="PNF25855.1"/>
    <property type="molecule type" value="Genomic_DNA"/>
</dbReference>
<evidence type="ECO:0000256" key="5">
    <source>
        <dbReference type="ARBA" id="ARBA00045998"/>
    </source>
</evidence>
<comment type="function">
    <text evidence="5">Regulatory subunit of S-adenosylmethionine synthetase 2, an enzyme that catalyzes the formation of S-adenosylmethionine from methionine and ATP. Regulates MAT2A catalytic activity by changing its kinetic properties, increasing its affinity for L-methionine. Can bind NADP (in vitro).</text>
</comment>
<dbReference type="InterPro" id="IPR036291">
    <property type="entry name" value="NAD(P)-bd_dom_sf"/>
</dbReference>
<evidence type="ECO:0000256" key="6">
    <source>
        <dbReference type="ARBA" id="ARBA00046786"/>
    </source>
</evidence>
<dbReference type="OrthoDB" id="6235964at2759"/>
<dbReference type="Proteomes" id="UP000235965">
    <property type="component" value="Unassembled WGS sequence"/>
</dbReference>
<dbReference type="InParanoid" id="A0A2J7QB96"/>
<dbReference type="PANTHER" id="PTHR10491">
    <property type="entry name" value="DTDP-4-DEHYDRORHAMNOSE REDUCTASE"/>
    <property type="match status" value="1"/>
</dbReference>
<evidence type="ECO:0000259" key="7">
    <source>
        <dbReference type="Pfam" id="PF04321"/>
    </source>
</evidence>
<dbReference type="GO" id="GO:0048270">
    <property type="term" value="F:methionine adenosyltransferase regulator activity"/>
    <property type="evidence" value="ECO:0007669"/>
    <property type="project" value="TreeGrafter"/>
</dbReference>
<name>A0A2J7QB96_9NEOP</name>
<keyword evidence="9" id="KW-1185">Reference proteome</keyword>
<protein>
    <recommendedName>
        <fullName evidence="3">Methionine adenosyltransferase 2 subunit beta</fullName>
    </recommendedName>
    <alternativeName>
        <fullName evidence="4">Methionine adenosyltransferase II beta</fullName>
    </alternativeName>
</protein>
<dbReference type="SUPFAM" id="SSF51735">
    <property type="entry name" value="NAD(P)-binding Rossmann-fold domains"/>
    <property type="match status" value="1"/>
</dbReference>
<organism evidence="8 9">
    <name type="scientific">Cryptotermes secundus</name>
    <dbReference type="NCBI Taxonomy" id="105785"/>
    <lineage>
        <taxon>Eukaryota</taxon>
        <taxon>Metazoa</taxon>
        <taxon>Ecdysozoa</taxon>
        <taxon>Arthropoda</taxon>
        <taxon>Hexapoda</taxon>
        <taxon>Insecta</taxon>
        <taxon>Pterygota</taxon>
        <taxon>Neoptera</taxon>
        <taxon>Polyneoptera</taxon>
        <taxon>Dictyoptera</taxon>
        <taxon>Blattodea</taxon>
        <taxon>Blattoidea</taxon>
        <taxon>Termitoidae</taxon>
        <taxon>Kalotermitidae</taxon>
        <taxon>Cryptotermitinae</taxon>
        <taxon>Cryptotermes</taxon>
    </lineage>
</organism>
<dbReference type="GO" id="GO:0006556">
    <property type="term" value="P:S-adenosylmethionine biosynthetic process"/>
    <property type="evidence" value="ECO:0007669"/>
    <property type="project" value="UniProtKB-UniPathway"/>
</dbReference>